<organism evidence="3 4">
    <name type="scientific">Phyllosticta citrichinensis</name>
    <dbReference type="NCBI Taxonomy" id="1130410"/>
    <lineage>
        <taxon>Eukaryota</taxon>
        <taxon>Fungi</taxon>
        <taxon>Dikarya</taxon>
        <taxon>Ascomycota</taxon>
        <taxon>Pezizomycotina</taxon>
        <taxon>Dothideomycetes</taxon>
        <taxon>Dothideomycetes incertae sedis</taxon>
        <taxon>Botryosphaeriales</taxon>
        <taxon>Phyllostictaceae</taxon>
        <taxon>Phyllosticta</taxon>
    </lineage>
</organism>
<feature type="signal peptide" evidence="2">
    <location>
        <begin position="1"/>
        <end position="26"/>
    </location>
</feature>
<feature type="chain" id="PRO_5045240770" description="Altered inheritance of mitochondria protein 6" evidence="2">
    <location>
        <begin position="27"/>
        <end position="339"/>
    </location>
</feature>
<accession>A0ABR1XZ32</accession>
<dbReference type="Proteomes" id="UP001456524">
    <property type="component" value="Unassembled WGS sequence"/>
</dbReference>
<dbReference type="InterPro" id="IPR017946">
    <property type="entry name" value="PLC-like_Pdiesterase_TIM-brl"/>
</dbReference>
<proteinExistence type="inferred from homology"/>
<evidence type="ECO:0008006" key="5">
    <source>
        <dbReference type="Google" id="ProtNLM"/>
    </source>
</evidence>
<keyword evidence="2" id="KW-0732">Signal</keyword>
<dbReference type="SUPFAM" id="SSF51695">
    <property type="entry name" value="PLC-like phosphodiesterases"/>
    <property type="match status" value="1"/>
</dbReference>
<gene>
    <name evidence="3" type="ORF">IWX90DRAFT_381588</name>
</gene>
<evidence type="ECO:0000256" key="2">
    <source>
        <dbReference type="SAM" id="SignalP"/>
    </source>
</evidence>
<dbReference type="EMBL" id="JBBWUH010000003">
    <property type="protein sequence ID" value="KAK8173432.1"/>
    <property type="molecule type" value="Genomic_DNA"/>
</dbReference>
<reference evidence="3 4" key="1">
    <citation type="journal article" date="2022" name="G3 (Bethesda)">
        <title>Enemy or ally: a genomic approach to elucidate the lifestyle of Phyllosticta citrichinaensis.</title>
        <authorList>
            <person name="Buijs V.A."/>
            <person name="Groenewald J.Z."/>
            <person name="Haridas S."/>
            <person name="LaButti K.M."/>
            <person name="Lipzen A."/>
            <person name="Martin F.M."/>
            <person name="Barry K."/>
            <person name="Grigoriev I.V."/>
            <person name="Crous P.W."/>
            <person name="Seidl M.F."/>
        </authorList>
    </citation>
    <scope>NUCLEOTIDE SEQUENCE [LARGE SCALE GENOMIC DNA]</scope>
    <source>
        <strain evidence="3 4">CBS 129764</strain>
    </source>
</reference>
<sequence length="339" mass="37556">MPRHGLSPVLSVLVLLLLSLSGVVETAPVVQVPDVSEPLQNILQNTDRSELYRYPTDLTRAIVPKACHSHNDYWQDVPFWKALSYGSISIEGDVWYINGTLYVTSQLGHDTSALTPQRTLASLYIEPILRVLRGANPAAPTAESLPTFRGVFDRDTEQTLYFVIDFKTAPDIGTLDAVLAALEPLRSAGYLTTWHASNNSVVKGPITAVGTGKMDLKSVLGQTPTRDLFYDSPLFNLTFEENKAITGPEVSPICSGHFSEAFGKVTKADFFAQNETALKLLRDQLRVAHDRNIMVRYWDQPGWPIGTRNSIWRTFVDEGVDLLNIDDPEGCASFWEGKG</sequence>
<evidence type="ECO:0000313" key="3">
    <source>
        <dbReference type="EMBL" id="KAK8173432.1"/>
    </source>
</evidence>
<dbReference type="PANTHER" id="PTHR31571:SF5">
    <property type="entry name" value="ALTERED INHERITANCE OF MITOCHONDRIA PROTEIN 6"/>
    <property type="match status" value="1"/>
</dbReference>
<dbReference type="InterPro" id="IPR051236">
    <property type="entry name" value="HAT_RTT109-like"/>
</dbReference>
<protein>
    <recommendedName>
        <fullName evidence="5">Altered inheritance of mitochondria protein 6</fullName>
    </recommendedName>
</protein>
<name>A0ABR1XZ32_9PEZI</name>
<evidence type="ECO:0000256" key="1">
    <source>
        <dbReference type="ARBA" id="ARBA00008858"/>
    </source>
</evidence>
<dbReference type="PANTHER" id="PTHR31571">
    <property type="entry name" value="ALTERED INHERITANCE OF MITOCHONDRIA PROTEIN 6"/>
    <property type="match status" value="1"/>
</dbReference>
<keyword evidence="4" id="KW-1185">Reference proteome</keyword>
<evidence type="ECO:0000313" key="4">
    <source>
        <dbReference type="Proteomes" id="UP001456524"/>
    </source>
</evidence>
<comment type="similarity">
    <text evidence="1">Belongs to the AIM6 family.</text>
</comment>
<comment type="caution">
    <text evidence="3">The sequence shown here is derived from an EMBL/GenBank/DDBJ whole genome shotgun (WGS) entry which is preliminary data.</text>
</comment>